<reference evidence="1" key="1">
    <citation type="submission" date="2023-04" db="EMBL/GenBank/DDBJ databases">
        <title>Ambrosiozyma monospora NBRC 10751.</title>
        <authorList>
            <person name="Ichikawa N."/>
            <person name="Sato H."/>
            <person name="Tonouchi N."/>
        </authorList>
    </citation>
    <scope>NUCLEOTIDE SEQUENCE</scope>
    <source>
        <strain evidence="1">NBRC 10751</strain>
    </source>
</reference>
<dbReference type="EMBL" id="BSXS01005865">
    <property type="protein sequence ID" value="GME84871.1"/>
    <property type="molecule type" value="Genomic_DNA"/>
</dbReference>
<gene>
    <name evidence="1" type="ORF">Amon02_000716400</name>
</gene>
<name>A0ACB5TBA3_AMBMO</name>
<protein>
    <submittedName>
        <fullName evidence="1">Unnamed protein product</fullName>
    </submittedName>
</protein>
<proteinExistence type="predicted"/>
<evidence type="ECO:0000313" key="1">
    <source>
        <dbReference type="EMBL" id="GME84871.1"/>
    </source>
</evidence>
<organism evidence="1 2">
    <name type="scientific">Ambrosiozyma monospora</name>
    <name type="common">Yeast</name>
    <name type="synonym">Endomycopsis monosporus</name>
    <dbReference type="NCBI Taxonomy" id="43982"/>
    <lineage>
        <taxon>Eukaryota</taxon>
        <taxon>Fungi</taxon>
        <taxon>Dikarya</taxon>
        <taxon>Ascomycota</taxon>
        <taxon>Saccharomycotina</taxon>
        <taxon>Pichiomycetes</taxon>
        <taxon>Pichiales</taxon>
        <taxon>Pichiaceae</taxon>
        <taxon>Ambrosiozyma</taxon>
    </lineage>
</organism>
<sequence length="136" mass="15821">MSFNFQVGLLDNRFFRYCPLCSIDKSTPGGVHYSLFDCWVVSMLWNEVTGWPDSKRSPAFLICNPNWNQNDLMKINLFLFCLIKLNSAKFARVEYPQDFPHEQRPSVLNHFEVDKMVQQVKSESASGLVFSFPLMK</sequence>
<comment type="caution">
    <text evidence="1">The sequence shown here is derived from an EMBL/GenBank/DDBJ whole genome shotgun (WGS) entry which is preliminary data.</text>
</comment>
<keyword evidence="2" id="KW-1185">Reference proteome</keyword>
<dbReference type="Proteomes" id="UP001165064">
    <property type="component" value="Unassembled WGS sequence"/>
</dbReference>
<evidence type="ECO:0000313" key="2">
    <source>
        <dbReference type="Proteomes" id="UP001165064"/>
    </source>
</evidence>
<accession>A0ACB5TBA3</accession>